<evidence type="ECO:0000313" key="2">
    <source>
        <dbReference type="EMBL" id="MDQ0649737.1"/>
    </source>
</evidence>
<feature type="transmembrane region" description="Helical" evidence="1">
    <location>
        <begin position="20"/>
        <end position="40"/>
    </location>
</feature>
<sequence length="193" mass="20308">MGSAWAEGSRLPRLSTMELVLLVGIAIVVVVGLVILVAALRSMRPKEPEAQVYTPSPTMARTAAATSLASPASGLTPSVIAEIDRLVAAGQKIQAIKLLRQRTGVGLKDAKDRIDHWSISTTAPHLAAVSHASAVATSITPQPGSPRGSVPVSVAAEIDRLITANQAIHAIKLFREHTGVGLAESKRAIDHWR</sequence>
<evidence type="ECO:0000313" key="3">
    <source>
        <dbReference type="Proteomes" id="UP001244427"/>
    </source>
</evidence>
<keyword evidence="1" id="KW-0472">Membrane</keyword>
<name>A0AAW8F3F2_9MICO</name>
<keyword evidence="1" id="KW-0812">Transmembrane</keyword>
<dbReference type="InterPro" id="IPR014719">
    <property type="entry name" value="Ribosomal_bL12_C/ClpS-like"/>
</dbReference>
<keyword evidence="2" id="KW-0687">Ribonucleoprotein</keyword>
<proteinExistence type="predicted"/>
<dbReference type="Proteomes" id="UP001244427">
    <property type="component" value="Unassembled WGS sequence"/>
</dbReference>
<evidence type="ECO:0000256" key="1">
    <source>
        <dbReference type="SAM" id="Phobius"/>
    </source>
</evidence>
<dbReference type="GO" id="GO:0005840">
    <property type="term" value="C:ribosome"/>
    <property type="evidence" value="ECO:0007669"/>
    <property type="project" value="UniProtKB-KW"/>
</dbReference>
<accession>A0AAW8F3F2</accession>
<comment type="caution">
    <text evidence="2">The sequence shown here is derived from an EMBL/GenBank/DDBJ whole genome shotgun (WGS) entry which is preliminary data.</text>
</comment>
<keyword evidence="2" id="KW-0689">Ribosomal protein</keyword>
<protein>
    <submittedName>
        <fullName evidence="2">Ribosomal protein L7/L12</fullName>
    </submittedName>
</protein>
<dbReference type="EMBL" id="JAUSXV010000001">
    <property type="protein sequence ID" value="MDQ0649737.1"/>
    <property type="molecule type" value="Genomic_DNA"/>
</dbReference>
<keyword evidence="3" id="KW-1185">Reference proteome</keyword>
<dbReference type="AlphaFoldDB" id="A0AAW8F3F2"/>
<keyword evidence="1" id="KW-1133">Transmembrane helix</keyword>
<reference evidence="2 3" key="1">
    <citation type="submission" date="2023-07" db="EMBL/GenBank/DDBJ databases">
        <title>Comparative genomics of wheat-associated soil bacteria to identify genetic determinants of phenazine resistance.</title>
        <authorList>
            <person name="Mouncey N."/>
        </authorList>
    </citation>
    <scope>NUCLEOTIDE SEQUENCE [LARGE SCALE GENOMIC DNA]</scope>
    <source>
        <strain evidence="2 3">W4I9-1</strain>
    </source>
</reference>
<organism evidence="2 3">
    <name type="scientific">Microbacterium natoriense</name>
    <dbReference type="NCBI Taxonomy" id="284570"/>
    <lineage>
        <taxon>Bacteria</taxon>
        <taxon>Bacillati</taxon>
        <taxon>Actinomycetota</taxon>
        <taxon>Actinomycetes</taxon>
        <taxon>Micrococcales</taxon>
        <taxon>Microbacteriaceae</taxon>
        <taxon>Microbacterium</taxon>
    </lineage>
</organism>
<gene>
    <name evidence="2" type="ORF">QFZ53_003933</name>
</gene>
<dbReference type="Gene3D" id="3.30.1390.10">
    <property type="match status" value="2"/>
</dbReference>